<evidence type="ECO:0000256" key="5">
    <source>
        <dbReference type="ARBA" id="ARBA00057947"/>
    </source>
</evidence>
<feature type="region of interest" description="Disordered" evidence="7">
    <location>
        <begin position="586"/>
        <end position="608"/>
    </location>
</feature>
<comment type="function">
    <text evidence="5">Component of the kinetochore, a multiprotein complex that assembles on centromeric DNA and attaches chromosomes to spindle microtubules, mediating chromosome segregation and sister chromatid segregation during meiosis and mitosis. Component of the inner kinetochore constitutive centromere-associated network (CCAN), which serves as a structural platform for outer kinetochore assembly.</text>
</comment>
<accession>A0A0C3NTW6</accession>
<dbReference type="AlphaFoldDB" id="A0A0C3NTW6"/>
<evidence type="ECO:0000256" key="7">
    <source>
        <dbReference type="SAM" id="MobiDB-lite"/>
    </source>
</evidence>
<comment type="similarity">
    <text evidence="2">Belongs to the CENP-C/MIF2 family.</text>
</comment>
<feature type="region of interest" description="Disordered" evidence="7">
    <location>
        <begin position="54"/>
        <end position="101"/>
    </location>
</feature>
<feature type="compositionally biased region" description="Basic and acidic residues" evidence="7">
    <location>
        <begin position="355"/>
        <end position="375"/>
    </location>
</feature>
<dbReference type="PANTHER" id="PTHR16684">
    <property type="entry name" value="CENTROMERE PROTEIN C"/>
    <property type="match status" value="1"/>
</dbReference>
<dbReference type="GO" id="GO:0019237">
    <property type="term" value="F:centromeric DNA binding"/>
    <property type="evidence" value="ECO:0007669"/>
    <property type="project" value="InterPro"/>
</dbReference>
<evidence type="ECO:0000313" key="9">
    <source>
        <dbReference type="EMBL" id="KIP08739.1"/>
    </source>
</evidence>
<evidence type="ECO:0000256" key="2">
    <source>
        <dbReference type="ARBA" id="ARBA00010291"/>
    </source>
</evidence>
<evidence type="ECO:0000259" key="8">
    <source>
        <dbReference type="Pfam" id="PF11699"/>
    </source>
</evidence>
<evidence type="ECO:0000313" key="10">
    <source>
        <dbReference type="Proteomes" id="UP000053257"/>
    </source>
</evidence>
<dbReference type="PANTHER" id="PTHR16684:SF11">
    <property type="entry name" value="CENTROMERE PROTEIN C"/>
    <property type="match status" value="1"/>
</dbReference>
<feature type="region of interest" description="Disordered" evidence="7">
    <location>
        <begin position="416"/>
        <end position="451"/>
    </location>
</feature>
<organism evidence="9 10">
    <name type="scientific">Phlebiopsis gigantea (strain 11061_1 CR5-6)</name>
    <name type="common">White-rot fungus</name>
    <name type="synonym">Peniophora gigantea</name>
    <dbReference type="NCBI Taxonomy" id="745531"/>
    <lineage>
        <taxon>Eukaryota</taxon>
        <taxon>Fungi</taxon>
        <taxon>Dikarya</taxon>
        <taxon>Basidiomycota</taxon>
        <taxon>Agaricomycotina</taxon>
        <taxon>Agaricomycetes</taxon>
        <taxon>Polyporales</taxon>
        <taxon>Phanerochaetaceae</taxon>
        <taxon>Phlebiopsis</taxon>
    </lineage>
</organism>
<dbReference type="Gene3D" id="2.60.120.10">
    <property type="entry name" value="Jelly Rolls"/>
    <property type="match status" value="1"/>
</dbReference>
<dbReference type="HOGENOM" id="CLU_022335_0_0_1"/>
<dbReference type="STRING" id="745531.A0A0C3NTW6"/>
<keyword evidence="3" id="KW-0238">DNA-binding</keyword>
<feature type="compositionally biased region" description="Polar residues" evidence="7">
    <location>
        <begin position="114"/>
        <end position="126"/>
    </location>
</feature>
<dbReference type="GO" id="GO:0051382">
    <property type="term" value="P:kinetochore assembly"/>
    <property type="evidence" value="ECO:0007669"/>
    <property type="project" value="InterPro"/>
</dbReference>
<gene>
    <name evidence="9" type="ORF">PHLGIDRAFT_34818</name>
</gene>
<protein>
    <recommendedName>
        <fullName evidence="6">CENP-C homolog</fullName>
    </recommendedName>
</protein>
<feature type="compositionally biased region" description="Basic and acidic residues" evidence="7">
    <location>
        <begin position="238"/>
        <end position="252"/>
    </location>
</feature>
<comment type="subcellular location">
    <subcellularLocation>
        <location evidence="1">Nucleus</location>
    </subcellularLocation>
</comment>
<feature type="compositionally biased region" description="Polar residues" evidence="7">
    <location>
        <begin position="595"/>
        <end position="608"/>
    </location>
</feature>
<feature type="region of interest" description="Disordered" evidence="7">
    <location>
        <begin position="114"/>
        <end position="376"/>
    </location>
</feature>
<sequence length="608" mass="67546">MPTSARKSSIAPRRGPQKYIPYRADDLGHGKRTGVAVGYVDYDSDGFEPFEKLMGQADLRTPPKAKVQGKKKRGTKTPVVEQFDEDGEMSMELDESLPNSPATYFSRARAAGITSSVQRIGSSSRPVSRHSDIDFDKIPSPRNASSALSRRSSTINGISAGPSHLSRSMANDMDEDSSDAGGFNEPFDGRYDDGGLPPSDPESDLEATPVPQPTQSLSVRRPKFSDIAQDEETQGENHAGRQDEVEEVERHVSVKHAKDRGKGKLKRALAEEDISIEDDIAEGLQGVDDMPEEYFAQEGQEEAIPEPPARGKGKGKGHQRDADDSAERPKKKARAENAENEVSVEKPKKPRGKPRKENVLREVIHDQNVDDDGVRRSSRMRYKPLDWWRNEKVVYGRRDSGQQFVPTIKEIRRIPKEESLPLGAKHRRKRPPRSGSKTAEPEMLDYNPEEGWDDQTEPKGIVLDFPSGEEVEKRVAFTARMLKPQAAVGANFLFQKIFGDGSFMAAGQLVIPPGGSKPTKSTKDNAFIFYLIEGAVNFRVHRSNFLLTTGGMFLVPRGNMYLIQNISDRDAKLFFAQARKVASEELEVRDDSRSRSPTFVNPPSRAAS</sequence>
<dbReference type="GO" id="GO:0000776">
    <property type="term" value="C:kinetochore"/>
    <property type="evidence" value="ECO:0007669"/>
    <property type="project" value="InterPro"/>
</dbReference>
<feature type="compositionally biased region" description="Basic and acidic residues" evidence="7">
    <location>
        <begin position="318"/>
        <end position="328"/>
    </location>
</feature>
<keyword evidence="10" id="KW-1185">Reference proteome</keyword>
<feature type="region of interest" description="Disordered" evidence="7">
    <location>
        <begin position="1"/>
        <end position="27"/>
    </location>
</feature>
<feature type="compositionally biased region" description="Basic and acidic residues" evidence="7">
    <location>
        <begin position="129"/>
        <end position="139"/>
    </location>
</feature>
<feature type="compositionally biased region" description="Low complexity" evidence="7">
    <location>
        <begin position="140"/>
        <end position="153"/>
    </location>
</feature>
<dbReference type="GO" id="GO:0051315">
    <property type="term" value="P:attachment of mitotic spindle microtubules to kinetochore"/>
    <property type="evidence" value="ECO:0007669"/>
    <property type="project" value="TreeGrafter"/>
</dbReference>
<dbReference type="GO" id="GO:0051455">
    <property type="term" value="P:spindle attachment to meiosis I kinetochore"/>
    <property type="evidence" value="ECO:0007669"/>
    <property type="project" value="TreeGrafter"/>
</dbReference>
<dbReference type="InterPro" id="IPR028386">
    <property type="entry name" value="CENP-C/Mif2/cnp3"/>
</dbReference>
<dbReference type="InterPro" id="IPR025974">
    <property type="entry name" value="Mif2/CENP-C_cupin"/>
</dbReference>
<dbReference type="CDD" id="cd06993">
    <property type="entry name" value="cupin_CENP-C_C"/>
    <property type="match status" value="1"/>
</dbReference>
<dbReference type="Proteomes" id="UP000053257">
    <property type="component" value="Unassembled WGS sequence"/>
</dbReference>
<name>A0A0C3NTW6_PHLG1</name>
<feature type="compositionally biased region" description="Acidic residues" evidence="7">
    <location>
        <begin position="82"/>
        <end position="95"/>
    </location>
</feature>
<feature type="domain" description="Mif2/CENP-C cupin" evidence="8">
    <location>
        <begin position="492"/>
        <end position="577"/>
    </location>
</feature>
<dbReference type="InterPro" id="IPR014710">
    <property type="entry name" value="RmlC-like_jellyroll"/>
</dbReference>
<dbReference type="FunFam" id="2.60.120.10:FF:000033">
    <property type="entry name" value="Centromere protein C 1"/>
    <property type="match status" value="1"/>
</dbReference>
<dbReference type="GO" id="GO:0005634">
    <property type="term" value="C:nucleus"/>
    <property type="evidence" value="ECO:0007669"/>
    <property type="project" value="UniProtKB-SubCell"/>
</dbReference>
<evidence type="ECO:0000256" key="1">
    <source>
        <dbReference type="ARBA" id="ARBA00004123"/>
    </source>
</evidence>
<dbReference type="EMBL" id="KN840475">
    <property type="protein sequence ID" value="KIP08739.1"/>
    <property type="molecule type" value="Genomic_DNA"/>
</dbReference>
<proteinExistence type="inferred from homology"/>
<evidence type="ECO:0000256" key="4">
    <source>
        <dbReference type="ARBA" id="ARBA00023242"/>
    </source>
</evidence>
<dbReference type="InterPro" id="IPR011051">
    <property type="entry name" value="RmlC_Cupin_sf"/>
</dbReference>
<dbReference type="Pfam" id="PF11699">
    <property type="entry name" value="CENP-C_C"/>
    <property type="match status" value="1"/>
</dbReference>
<dbReference type="OrthoDB" id="1939643at2759"/>
<evidence type="ECO:0000256" key="3">
    <source>
        <dbReference type="ARBA" id="ARBA00023125"/>
    </source>
</evidence>
<dbReference type="SUPFAM" id="SSF51182">
    <property type="entry name" value="RmlC-like cupins"/>
    <property type="match status" value="1"/>
</dbReference>
<reference evidence="9 10" key="1">
    <citation type="journal article" date="2014" name="PLoS Genet.">
        <title>Analysis of the Phlebiopsis gigantea genome, transcriptome and secretome provides insight into its pioneer colonization strategies of wood.</title>
        <authorList>
            <person name="Hori C."/>
            <person name="Ishida T."/>
            <person name="Igarashi K."/>
            <person name="Samejima M."/>
            <person name="Suzuki H."/>
            <person name="Master E."/>
            <person name="Ferreira P."/>
            <person name="Ruiz-Duenas F.J."/>
            <person name="Held B."/>
            <person name="Canessa P."/>
            <person name="Larrondo L.F."/>
            <person name="Schmoll M."/>
            <person name="Druzhinina I.S."/>
            <person name="Kubicek C.P."/>
            <person name="Gaskell J.A."/>
            <person name="Kersten P."/>
            <person name="St John F."/>
            <person name="Glasner J."/>
            <person name="Sabat G."/>
            <person name="Splinter BonDurant S."/>
            <person name="Syed K."/>
            <person name="Yadav J."/>
            <person name="Mgbeahuruike A.C."/>
            <person name="Kovalchuk A."/>
            <person name="Asiegbu F.O."/>
            <person name="Lackner G."/>
            <person name="Hoffmeister D."/>
            <person name="Rencoret J."/>
            <person name="Gutierrez A."/>
            <person name="Sun H."/>
            <person name="Lindquist E."/>
            <person name="Barry K."/>
            <person name="Riley R."/>
            <person name="Grigoriev I.V."/>
            <person name="Henrissat B."/>
            <person name="Kues U."/>
            <person name="Berka R.M."/>
            <person name="Martinez A.T."/>
            <person name="Covert S.F."/>
            <person name="Blanchette R.A."/>
            <person name="Cullen D."/>
        </authorList>
    </citation>
    <scope>NUCLEOTIDE SEQUENCE [LARGE SCALE GENOMIC DNA]</scope>
    <source>
        <strain evidence="9 10">11061_1 CR5-6</strain>
    </source>
</reference>
<feature type="compositionally biased region" description="Basic residues" evidence="7">
    <location>
        <begin position="253"/>
        <end position="267"/>
    </location>
</feature>
<keyword evidence="4" id="KW-0539">Nucleus</keyword>
<evidence type="ECO:0000256" key="6">
    <source>
        <dbReference type="ARBA" id="ARBA00075033"/>
    </source>
</evidence>
<feature type="compositionally biased region" description="Acidic residues" evidence="7">
    <location>
        <begin position="271"/>
        <end position="281"/>
    </location>
</feature>